<evidence type="ECO:0000256" key="1">
    <source>
        <dbReference type="ARBA" id="ARBA00004123"/>
    </source>
</evidence>
<dbReference type="SMART" id="SM00906">
    <property type="entry name" value="Fungal_trans"/>
    <property type="match status" value="1"/>
</dbReference>
<dbReference type="GO" id="GO:0003677">
    <property type="term" value="F:DNA binding"/>
    <property type="evidence" value="ECO:0007669"/>
    <property type="project" value="InterPro"/>
</dbReference>
<keyword evidence="5" id="KW-0539">Nucleus</keyword>
<dbReference type="GO" id="GO:0006351">
    <property type="term" value="P:DNA-templated transcription"/>
    <property type="evidence" value="ECO:0007669"/>
    <property type="project" value="InterPro"/>
</dbReference>
<evidence type="ECO:0000256" key="2">
    <source>
        <dbReference type="ARBA" id="ARBA00022723"/>
    </source>
</evidence>
<dbReference type="InterPro" id="IPR050815">
    <property type="entry name" value="TF_fung"/>
</dbReference>
<evidence type="ECO:0000259" key="6">
    <source>
        <dbReference type="SMART" id="SM00906"/>
    </source>
</evidence>
<keyword evidence="3" id="KW-0805">Transcription regulation</keyword>
<evidence type="ECO:0000313" key="8">
    <source>
        <dbReference type="Proteomes" id="UP001310594"/>
    </source>
</evidence>
<dbReference type="CDD" id="cd12148">
    <property type="entry name" value="fungal_TF_MHR"/>
    <property type="match status" value="1"/>
</dbReference>
<dbReference type="GO" id="GO:0000981">
    <property type="term" value="F:DNA-binding transcription factor activity, RNA polymerase II-specific"/>
    <property type="evidence" value="ECO:0007669"/>
    <property type="project" value="InterPro"/>
</dbReference>
<dbReference type="AlphaFoldDB" id="A0AAN7W1Z1"/>
<evidence type="ECO:0000313" key="7">
    <source>
        <dbReference type="EMBL" id="KAK5696142.1"/>
    </source>
</evidence>
<gene>
    <name evidence="7" type="ORF">LTR97_008562</name>
</gene>
<proteinExistence type="predicted"/>
<dbReference type="Pfam" id="PF04082">
    <property type="entry name" value="Fungal_trans"/>
    <property type="match status" value="1"/>
</dbReference>
<name>A0AAN7W1Z1_9PEZI</name>
<dbReference type="EMBL" id="JAVRQU010000013">
    <property type="protein sequence ID" value="KAK5696142.1"/>
    <property type="molecule type" value="Genomic_DNA"/>
</dbReference>
<keyword evidence="2" id="KW-0479">Metal-binding</keyword>
<comment type="subcellular location">
    <subcellularLocation>
        <location evidence="1">Nucleus</location>
    </subcellularLocation>
</comment>
<reference evidence="7" key="1">
    <citation type="submission" date="2023-08" db="EMBL/GenBank/DDBJ databases">
        <title>Black Yeasts Isolated from many extreme environments.</title>
        <authorList>
            <person name="Coleine C."/>
            <person name="Stajich J.E."/>
            <person name="Selbmann L."/>
        </authorList>
    </citation>
    <scope>NUCLEOTIDE SEQUENCE</scope>
    <source>
        <strain evidence="7">CCFEE 5810</strain>
    </source>
</reference>
<feature type="domain" description="Xylanolytic transcriptional activator regulatory" evidence="6">
    <location>
        <begin position="81"/>
        <end position="160"/>
    </location>
</feature>
<evidence type="ECO:0000256" key="4">
    <source>
        <dbReference type="ARBA" id="ARBA00023163"/>
    </source>
</evidence>
<comment type="caution">
    <text evidence="7">The sequence shown here is derived from an EMBL/GenBank/DDBJ whole genome shotgun (WGS) entry which is preliminary data.</text>
</comment>
<dbReference type="GO" id="GO:0008270">
    <property type="term" value="F:zinc ion binding"/>
    <property type="evidence" value="ECO:0007669"/>
    <property type="project" value="InterPro"/>
</dbReference>
<dbReference type="PANTHER" id="PTHR47338">
    <property type="entry name" value="ZN(II)2CYS6 TRANSCRIPTION FACTOR (EUROFUNG)-RELATED"/>
    <property type="match status" value="1"/>
</dbReference>
<accession>A0AAN7W1Z1</accession>
<keyword evidence="4" id="KW-0804">Transcription</keyword>
<evidence type="ECO:0000256" key="5">
    <source>
        <dbReference type="ARBA" id="ARBA00023242"/>
    </source>
</evidence>
<protein>
    <recommendedName>
        <fullName evidence="6">Xylanolytic transcriptional activator regulatory domain-containing protein</fullName>
    </recommendedName>
</protein>
<dbReference type="PANTHER" id="PTHR47338:SF20">
    <property type="entry name" value="ZN(II)2CYS6 TRANSCRIPTION FACTOR (EUROFUNG)"/>
    <property type="match status" value="1"/>
</dbReference>
<organism evidence="7 8">
    <name type="scientific">Elasticomyces elasticus</name>
    <dbReference type="NCBI Taxonomy" id="574655"/>
    <lineage>
        <taxon>Eukaryota</taxon>
        <taxon>Fungi</taxon>
        <taxon>Dikarya</taxon>
        <taxon>Ascomycota</taxon>
        <taxon>Pezizomycotina</taxon>
        <taxon>Dothideomycetes</taxon>
        <taxon>Dothideomycetidae</taxon>
        <taxon>Mycosphaerellales</taxon>
        <taxon>Teratosphaeriaceae</taxon>
        <taxon>Elasticomyces</taxon>
    </lineage>
</organism>
<dbReference type="Proteomes" id="UP001310594">
    <property type="component" value="Unassembled WGS sequence"/>
</dbReference>
<dbReference type="GO" id="GO:0005634">
    <property type="term" value="C:nucleus"/>
    <property type="evidence" value="ECO:0007669"/>
    <property type="project" value="UniProtKB-SubCell"/>
</dbReference>
<sequence length="387" mass="43192">MRITRFLTSATRLVRADTIALIVIMRLLSQDSPSEKYDSMYRSLKLALSACEQRGQLSTDFVGAMVLTAAYEVAHGMYPSAYFTVGTCARTCCTLGLHDKRYATQLPKQSVTWTETEERRRLWWATLLFDRYINIGFLLRPLCTPAIPVNEVVPADDTSWDNGELASNPLLVMSIENRAKVSPFARTCQAAHLLGRVSQHVGDHPDPSDADFHFQEAHQLHRAASALLGILQQDYSDTLTGERHKLFSAMALCCSALLALYEIHSCVDTGFIDSAGRYMGVRIELQELAIDGFKRISIVVLDLADEIKIAATTNGLDCISPLVFNAMYQAAGTYAWYARENGSESHLASLNRLRDVMRSLEPRWRVAGEYLNLLKDTETDYVGGCTM</sequence>
<dbReference type="InterPro" id="IPR007219">
    <property type="entry name" value="XnlR_reg_dom"/>
</dbReference>
<evidence type="ECO:0000256" key="3">
    <source>
        <dbReference type="ARBA" id="ARBA00023015"/>
    </source>
</evidence>